<keyword evidence="2" id="KW-0964">Secreted</keyword>
<accession>A0A5E4QU04</accession>
<dbReference type="SUPFAM" id="SSF55797">
    <property type="entry name" value="PR-1-like"/>
    <property type="match status" value="1"/>
</dbReference>
<dbReference type="EMBL" id="FZQP02005555">
    <property type="protein sequence ID" value="VVD01846.1"/>
    <property type="molecule type" value="Genomic_DNA"/>
</dbReference>
<dbReference type="AlphaFoldDB" id="A0A5E4QU04"/>
<dbReference type="InterPro" id="IPR001283">
    <property type="entry name" value="CRISP-related"/>
</dbReference>
<dbReference type="PRINTS" id="PR00838">
    <property type="entry name" value="V5ALLERGEN"/>
</dbReference>
<dbReference type="InterPro" id="IPR002413">
    <property type="entry name" value="V5_allergen-like"/>
</dbReference>
<dbReference type="InterPro" id="IPR035940">
    <property type="entry name" value="CAP_sf"/>
</dbReference>
<dbReference type="Proteomes" id="UP000324832">
    <property type="component" value="Unassembled WGS sequence"/>
</dbReference>
<evidence type="ECO:0000256" key="2">
    <source>
        <dbReference type="ARBA" id="ARBA00022525"/>
    </source>
</evidence>
<evidence type="ECO:0000313" key="5">
    <source>
        <dbReference type="Proteomes" id="UP000324832"/>
    </source>
</evidence>
<keyword evidence="5" id="KW-1185">Reference proteome</keyword>
<dbReference type="Gene3D" id="3.40.33.10">
    <property type="entry name" value="CAP"/>
    <property type="match status" value="1"/>
</dbReference>
<name>A0A5E4QU04_9NEOP</name>
<protein>
    <recommendedName>
        <fullName evidence="3">SCP domain-containing protein</fullName>
    </recommendedName>
</protein>
<dbReference type="GO" id="GO:0005576">
    <property type="term" value="C:extracellular region"/>
    <property type="evidence" value="ECO:0007669"/>
    <property type="project" value="UniProtKB-SubCell"/>
</dbReference>
<dbReference type="PRINTS" id="PR00837">
    <property type="entry name" value="V5TPXLIKE"/>
</dbReference>
<evidence type="ECO:0000259" key="3">
    <source>
        <dbReference type="SMART" id="SM00198"/>
    </source>
</evidence>
<evidence type="ECO:0000313" key="4">
    <source>
        <dbReference type="EMBL" id="VVD01846.1"/>
    </source>
</evidence>
<reference evidence="4 5" key="1">
    <citation type="submission" date="2017-07" db="EMBL/GenBank/DDBJ databases">
        <authorList>
            <person name="Talla V."/>
            <person name="Backstrom N."/>
        </authorList>
    </citation>
    <scope>NUCLEOTIDE SEQUENCE [LARGE SCALE GENOMIC DNA]</scope>
</reference>
<dbReference type="PANTHER" id="PTHR10334">
    <property type="entry name" value="CYSTEINE-RICH SECRETORY PROTEIN-RELATED"/>
    <property type="match status" value="1"/>
</dbReference>
<dbReference type="Pfam" id="PF00188">
    <property type="entry name" value="CAP"/>
    <property type="match status" value="1"/>
</dbReference>
<sequence length="196" mass="22027">MKCTLGGQSCDEIKDFVDGHNDRRLQLAKGEVPKQPAAALMNSVIWDEALAAKAQNWASEHESGHNPNRTDGLNRFFIGENIYTFSTKDKTYKLDPKTALDYWFNENKNYTYGPLRRKDFRSKMIGEYTQMVWSDSVYLGCGISSVTKDGLLRYYVVCYYGPVGNHIGETPYEKGSPSNKLTCAVGNCAKPYGDSC</sequence>
<organism evidence="4 5">
    <name type="scientific">Leptidea sinapis</name>
    <dbReference type="NCBI Taxonomy" id="189913"/>
    <lineage>
        <taxon>Eukaryota</taxon>
        <taxon>Metazoa</taxon>
        <taxon>Ecdysozoa</taxon>
        <taxon>Arthropoda</taxon>
        <taxon>Hexapoda</taxon>
        <taxon>Insecta</taxon>
        <taxon>Pterygota</taxon>
        <taxon>Neoptera</taxon>
        <taxon>Endopterygota</taxon>
        <taxon>Lepidoptera</taxon>
        <taxon>Glossata</taxon>
        <taxon>Ditrysia</taxon>
        <taxon>Papilionoidea</taxon>
        <taxon>Pieridae</taxon>
        <taxon>Dismorphiinae</taxon>
        <taxon>Leptidea</taxon>
    </lineage>
</organism>
<feature type="domain" description="SCP" evidence="3">
    <location>
        <begin position="11"/>
        <end position="168"/>
    </location>
</feature>
<dbReference type="CDD" id="cd05380">
    <property type="entry name" value="CAP_euk"/>
    <property type="match status" value="1"/>
</dbReference>
<gene>
    <name evidence="4" type="ORF">LSINAPIS_LOCUS12173</name>
</gene>
<proteinExistence type="predicted"/>
<dbReference type="SMART" id="SM00198">
    <property type="entry name" value="SCP"/>
    <property type="match status" value="1"/>
</dbReference>
<evidence type="ECO:0000256" key="1">
    <source>
        <dbReference type="ARBA" id="ARBA00004613"/>
    </source>
</evidence>
<comment type="subcellular location">
    <subcellularLocation>
        <location evidence="1">Secreted</location>
    </subcellularLocation>
</comment>
<dbReference type="InterPro" id="IPR014044">
    <property type="entry name" value="CAP_dom"/>
</dbReference>